<dbReference type="InterPro" id="IPR019734">
    <property type="entry name" value="TPR_rpt"/>
</dbReference>
<reference evidence="7 8" key="1">
    <citation type="journal article" date="2012" name="MBio">
        <title>Comparative genome analysis of three eukaryotic parasites with differing abilities to transform leukocytes reveals key mediators of Theileria-induced leukocyte transformation.</title>
        <authorList>
            <person name="Hayashida K."/>
            <person name="Hara Y."/>
            <person name="Abe T."/>
            <person name="Yamasaki C."/>
            <person name="Toyoda A."/>
            <person name="Kosuge T."/>
            <person name="Suzuki Y."/>
            <person name="Sato Y."/>
            <person name="Kawashima S."/>
            <person name="Katayama T."/>
            <person name="Wakaguri H."/>
            <person name="Inoue N."/>
            <person name="Homma K."/>
            <person name="Tada-Umezaki M."/>
            <person name="Yagi Y."/>
            <person name="Fujii Y."/>
            <person name="Habara T."/>
            <person name="Kanehisa M."/>
            <person name="Watanabe H."/>
            <person name="Ito K."/>
            <person name="Gojobori T."/>
            <person name="Sugawara H."/>
            <person name="Imanishi T."/>
            <person name="Weir W."/>
            <person name="Gardner M."/>
            <person name="Pain A."/>
            <person name="Shiels B."/>
            <person name="Hattori M."/>
            <person name="Nene V."/>
            <person name="Sugimoto C."/>
        </authorList>
    </citation>
    <scope>NUCLEOTIDE SEQUENCE [LARGE SCALE GENOMIC DNA]</scope>
    <source>
        <strain evidence="7 8">Shintoku</strain>
    </source>
</reference>
<feature type="compositionally biased region" description="Basic and acidic residues" evidence="5">
    <location>
        <begin position="137"/>
        <end position="161"/>
    </location>
</feature>
<evidence type="ECO:0000256" key="6">
    <source>
        <dbReference type="SAM" id="Phobius"/>
    </source>
</evidence>
<evidence type="ECO:0000256" key="5">
    <source>
        <dbReference type="SAM" id="MobiDB-lite"/>
    </source>
</evidence>
<dbReference type="Proteomes" id="UP000003786">
    <property type="component" value="Chromosome 1"/>
</dbReference>
<keyword evidence="4" id="KW-0413">Isomerase</keyword>
<dbReference type="GO" id="GO:0003755">
    <property type="term" value="F:peptidyl-prolyl cis-trans isomerase activity"/>
    <property type="evidence" value="ECO:0007669"/>
    <property type="project" value="UniProtKB-EC"/>
</dbReference>
<keyword evidence="6" id="KW-0812">Transmembrane</keyword>
<feature type="region of interest" description="Disordered" evidence="5">
    <location>
        <begin position="360"/>
        <end position="400"/>
    </location>
</feature>
<evidence type="ECO:0000256" key="1">
    <source>
        <dbReference type="ARBA" id="ARBA00000971"/>
    </source>
</evidence>
<feature type="transmembrane region" description="Helical" evidence="6">
    <location>
        <begin position="53"/>
        <end position="73"/>
    </location>
</feature>
<dbReference type="STRING" id="869250.J7M4L3"/>
<dbReference type="RefSeq" id="XP_009689036.1">
    <property type="nucleotide sequence ID" value="XM_009690741.1"/>
</dbReference>
<feature type="transmembrane region" description="Helical" evidence="6">
    <location>
        <begin position="16"/>
        <end position="33"/>
    </location>
</feature>
<evidence type="ECO:0000313" key="8">
    <source>
        <dbReference type="Proteomes" id="UP000003786"/>
    </source>
</evidence>
<dbReference type="VEuPathDB" id="PiroplasmaDB:TOT_010000203"/>
<dbReference type="GeneID" id="20713153"/>
<dbReference type="EC" id="5.2.1.8" evidence="2"/>
<dbReference type="EMBL" id="AP011946">
    <property type="protein sequence ID" value="BAM38735.1"/>
    <property type="molecule type" value="Genomic_DNA"/>
</dbReference>
<dbReference type="PANTHER" id="PTHR46512:SF9">
    <property type="entry name" value="PEPTIDYLPROLYL ISOMERASE"/>
    <property type="match status" value="1"/>
</dbReference>
<proteinExistence type="predicted"/>
<comment type="catalytic activity">
    <reaction evidence="1">
        <text>[protein]-peptidylproline (omega=180) = [protein]-peptidylproline (omega=0)</text>
        <dbReference type="Rhea" id="RHEA:16237"/>
        <dbReference type="Rhea" id="RHEA-COMP:10747"/>
        <dbReference type="Rhea" id="RHEA-COMP:10748"/>
        <dbReference type="ChEBI" id="CHEBI:83833"/>
        <dbReference type="ChEBI" id="CHEBI:83834"/>
        <dbReference type="EC" id="5.2.1.8"/>
    </reaction>
</comment>
<keyword evidence="8" id="KW-1185">Reference proteome</keyword>
<feature type="compositionally biased region" description="Polar residues" evidence="5">
    <location>
        <begin position="180"/>
        <end position="190"/>
    </location>
</feature>
<dbReference type="InterPro" id="IPR011990">
    <property type="entry name" value="TPR-like_helical_dom_sf"/>
</dbReference>
<feature type="region of interest" description="Disordered" evidence="5">
    <location>
        <begin position="135"/>
        <end position="190"/>
    </location>
</feature>
<dbReference type="OMA" id="YVLMYDE"/>
<accession>J7M4L3</accession>
<evidence type="ECO:0000256" key="2">
    <source>
        <dbReference type="ARBA" id="ARBA00013194"/>
    </source>
</evidence>
<protein>
    <recommendedName>
        <fullName evidence="2">peptidylprolyl isomerase</fullName>
        <ecNumber evidence="2">5.2.1.8</ecNumber>
    </recommendedName>
</protein>
<keyword evidence="3" id="KW-0697">Rotamase</keyword>
<dbReference type="Pfam" id="PF05620">
    <property type="entry name" value="TMEM208_SND2"/>
    <property type="match status" value="1"/>
</dbReference>
<keyword evidence="6" id="KW-0472">Membrane</keyword>
<evidence type="ECO:0000256" key="4">
    <source>
        <dbReference type="ARBA" id="ARBA00023235"/>
    </source>
</evidence>
<gene>
    <name evidence="7" type="ORF">TOT_010000203</name>
</gene>
<dbReference type="InterPro" id="IPR008506">
    <property type="entry name" value="SND2/TMEM208"/>
</dbReference>
<dbReference type="PANTHER" id="PTHR46512">
    <property type="entry name" value="PEPTIDYLPROLYL ISOMERASE"/>
    <property type="match status" value="1"/>
</dbReference>
<evidence type="ECO:0000256" key="3">
    <source>
        <dbReference type="ARBA" id="ARBA00023110"/>
    </source>
</evidence>
<evidence type="ECO:0000313" key="7">
    <source>
        <dbReference type="EMBL" id="BAM38735.1"/>
    </source>
</evidence>
<dbReference type="Gene3D" id="1.25.40.10">
    <property type="entry name" value="Tetratricopeptide repeat domain"/>
    <property type="match status" value="1"/>
</dbReference>
<dbReference type="SMART" id="SM00028">
    <property type="entry name" value="TPR"/>
    <property type="match status" value="3"/>
</dbReference>
<dbReference type="eggNOG" id="ENOG502SEZM">
    <property type="taxonomic scope" value="Eukaryota"/>
</dbReference>
<dbReference type="KEGG" id="tot:TOT_010000203"/>
<dbReference type="SUPFAM" id="SSF48452">
    <property type="entry name" value="TPR-like"/>
    <property type="match status" value="1"/>
</dbReference>
<feature type="transmembrane region" description="Helical" evidence="6">
    <location>
        <begin position="85"/>
        <end position="106"/>
    </location>
</feature>
<organism evidence="7 8">
    <name type="scientific">Theileria orientalis strain Shintoku</name>
    <dbReference type="NCBI Taxonomy" id="869250"/>
    <lineage>
        <taxon>Eukaryota</taxon>
        <taxon>Sar</taxon>
        <taxon>Alveolata</taxon>
        <taxon>Apicomplexa</taxon>
        <taxon>Aconoidasida</taxon>
        <taxon>Piroplasmida</taxon>
        <taxon>Theileriidae</taxon>
        <taxon>Theileria</taxon>
    </lineage>
</organism>
<dbReference type="InterPro" id="IPR050754">
    <property type="entry name" value="FKBP4/5/8-like"/>
</dbReference>
<name>J7M4L3_THEOR</name>
<keyword evidence="6" id="KW-1133">Transmembrane helix</keyword>
<sequence length="456" mass="52192">MANQSEKKRVEREKKVGRYYTVTFLFSVALWLLKFLRDFYSKNLQHTKFGYFWRLSLVFLGYCTSLYSIFNNLKLGLEFSLSNDLFIVTTVATLLSLFFDFAYKLFLVVPLYGAYKGSVALYKWATTPAPEIPKNVQTKESKTRVKYRTAKDPDSPKESGGSDKGASPKSNPDEPVLDNSPVSSDNEWSPGSFTVTSTALYHENDQGKELFVKGDYDAAIQRWSKSIQNLTTVLERARKNPGHDLTEAALHEFTKMYVILCSNLALAHIKKGAYEKCKEFCQYVLMYDDKSLKAHLRIVQADVKLRNLEQALRNCNKGLEFHPENQELLALRATINAELKSYEGVEKLFYQNAFKKIEVDPRSEQVHPPSEEDQPPVSEGDQPPAAEPDHPPPPGDFNVSPRAHPLSLLYNKVHLVVKRVFMTLSRVFRNTRSSIQHTYTFVSRPRAWFLKKVKMS</sequence>
<dbReference type="AlphaFoldDB" id="J7M4L3"/>
<dbReference type="OrthoDB" id="361902at2759"/>